<dbReference type="AlphaFoldDB" id="A0AAF0BJ33"/>
<reference evidence="2" key="1">
    <citation type="submission" date="2023-01" db="EMBL/GenBank/DDBJ databases">
        <title>Oxazolidinone resistance genes in florfenicol resistant enterococci from beef cattle and veal calves at slaughter.</title>
        <authorList>
            <person name="Biggel M."/>
        </authorList>
    </citation>
    <scope>NUCLEOTIDE SEQUENCE</scope>
    <source>
        <strain evidence="2">K204-1</strain>
    </source>
</reference>
<sequence>MKAIKLLLTQDMVNYKKATSSQLKETYPLPPYSTVIGMIHALCGFTTYQSMDVSIQGKYFSKVNDLYTRYEFNNGMKYDKGRHQIQVGEYGVGRGVATVELLVDVELLLHIIPEDQALVEVIHDALLFPKEYPSLGRREDLATIESVSVVDIKMQELETDAAIKQGYAAYVPVHYQDDIDLDANKATSLRGTRYFLTKDYELVNVGTVKNPKIFRQWKPKKEVIYVSDLTVFEDTEILQDSDGALVFAN</sequence>
<dbReference type="Pfam" id="PF09704">
    <property type="entry name" value="Cas_Cas5d"/>
    <property type="match status" value="1"/>
</dbReference>
<proteinExistence type="predicted"/>
<evidence type="ECO:0000256" key="1">
    <source>
        <dbReference type="ARBA" id="ARBA00023118"/>
    </source>
</evidence>
<keyword evidence="1" id="KW-0051">Antiviral defense</keyword>
<organism evidence="2 3">
    <name type="scientific">Vagococcus lutrae</name>
    <dbReference type="NCBI Taxonomy" id="81947"/>
    <lineage>
        <taxon>Bacteria</taxon>
        <taxon>Bacillati</taxon>
        <taxon>Bacillota</taxon>
        <taxon>Bacilli</taxon>
        <taxon>Lactobacillales</taxon>
        <taxon>Enterococcaceae</taxon>
        <taxon>Vagococcus</taxon>
    </lineage>
</organism>
<accession>A0AAF0BJ33</accession>
<evidence type="ECO:0000313" key="3">
    <source>
        <dbReference type="Proteomes" id="UP001179600"/>
    </source>
</evidence>
<dbReference type="EMBL" id="CP116507">
    <property type="protein sequence ID" value="WCG23571.1"/>
    <property type="molecule type" value="Genomic_DNA"/>
</dbReference>
<evidence type="ECO:0000313" key="2">
    <source>
        <dbReference type="EMBL" id="WCG23571.1"/>
    </source>
</evidence>
<gene>
    <name evidence="2" type="primary">cas5</name>
    <name evidence="2" type="ORF">PML95_04930</name>
</gene>
<name>A0AAF0BJ33_9ENTE</name>
<dbReference type="NCBIfam" id="TIGR02593">
    <property type="entry name" value="CRISPR_cas5"/>
    <property type="match status" value="1"/>
</dbReference>
<dbReference type="InterPro" id="IPR013422">
    <property type="entry name" value="CRISPR-assoc_prot_Cas5_N"/>
</dbReference>
<dbReference type="InterPro" id="IPR021124">
    <property type="entry name" value="CRISPR-assoc_prot_Cas5"/>
</dbReference>
<dbReference type="GO" id="GO:0051607">
    <property type="term" value="P:defense response to virus"/>
    <property type="evidence" value="ECO:0007669"/>
    <property type="project" value="UniProtKB-KW"/>
</dbReference>
<dbReference type="Proteomes" id="UP001179600">
    <property type="component" value="Chromosome"/>
</dbReference>
<dbReference type="GO" id="GO:0043571">
    <property type="term" value="P:maintenance of CRISPR repeat elements"/>
    <property type="evidence" value="ECO:0007669"/>
    <property type="project" value="InterPro"/>
</dbReference>
<dbReference type="RefSeq" id="WP_272163715.1">
    <property type="nucleotide sequence ID" value="NZ_CP116507.1"/>
</dbReference>
<protein>
    <submittedName>
        <fullName evidence="2">CRISPR-associated protein Cas5</fullName>
    </submittedName>
</protein>